<feature type="non-terminal residue" evidence="1">
    <location>
        <position position="164"/>
    </location>
</feature>
<sequence>MYLIDNTYNSVLDRVPIENVFQVIARRSLTVVSFVCQIISGGKCVRPVQSILPQRASDDELQLCGSSINGTQQWKKSSQYSSCISFHCFFGAYGLWLTVERDVTRGIDPGCKTGLFGARGAKEKALPWLRRLALASSAMSSSLNRMSTSICRLCIKRAAACGTG</sequence>
<keyword evidence="2" id="KW-1185">Reference proteome</keyword>
<evidence type="ECO:0000313" key="2">
    <source>
        <dbReference type="Proteomes" id="UP000242180"/>
    </source>
</evidence>
<protein>
    <submittedName>
        <fullName evidence="1">Uncharacterized protein</fullName>
    </submittedName>
</protein>
<reference evidence="1 2" key="1">
    <citation type="submission" date="2016-07" db="EMBL/GenBank/DDBJ databases">
        <title>Pervasive Adenine N6-methylation of Active Genes in Fungi.</title>
        <authorList>
            <consortium name="DOE Joint Genome Institute"/>
            <person name="Mondo S.J."/>
            <person name="Dannebaum R.O."/>
            <person name="Kuo R.C."/>
            <person name="Labutti K."/>
            <person name="Haridas S."/>
            <person name="Kuo A."/>
            <person name="Salamov A."/>
            <person name="Ahrendt S.R."/>
            <person name="Lipzen A."/>
            <person name="Sullivan W."/>
            <person name="Andreopoulos W.B."/>
            <person name="Clum A."/>
            <person name="Lindquist E."/>
            <person name="Daum C."/>
            <person name="Ramamoorthy G.K."/>
            <person name="Gryganskyi A."/>
            <person name="Culley D."/>
            <person name="Magnuson J.K."/>
            <person name="James T.Y."/>
            <person name="O'Malley M.A."/>
            <person name="Stajich J.E."/>
            <person name="Spatafora J.W."/>
            <person name="Visel A."/>
            <person name="Grigoriev I.V."/>
        </authorList>
    </citation>
    <scope>NUCLEOTIDE SEQUENCE [LARGE SCALE GENOMIC DNA]</scope>
    <source>
        <strain evidence="1 2">NRRL 2496</strain>
    </source>
</reference>
<dbReference type="AlphaFoldDB" id="A0A1X2H8V0"/>
<dbReference type="Proteomes" id="UP000242180">
    <property type="component" value="Unassembled WGS sequence"/>
</dbReference>
<proteinExistence type="predicted"/>
<comment type="caution">
    <text evidence="1">The sequence shown here is derived from an EMBL/GenBank/DDBJ whole genome shotgun (WGS) entry which is preliminary data.</text>
</comment>
<name>A0A1X2H8V0_SYNRA</name>
<gene>
    <name evidence="1" type="ORF">BCR43DRAFT_494913</name>
</gene>
<evidence type="ECO:0000313" key="1">
    <source>
        <dbReference type="EMBL" id="ORY94975.1"/>
    </source>
</evidence>
<accession>A0A1X2H8V0</accession>
<dbReference type="InParanoid" id="A0A1X2H8V0"/>
<dbReference type="EMBL" id="MCGN01000007">
    <property type="protein sequence ID" value="ORY94975.1"/>
    <property type="molecule type" value="Genomic_DNA"/>
</dbReference>
<organism evidence="1 2">
    <name type="scientific">Syncephalastrum racemosum</name>
    <name type="common">Filamentous fungus</name>
    <dbReference type="NCBI Taxonomy" id="13706"/>
    <lineage>
        <taxon>Eukaryota</taxon>
        <taxon>Fungi</taxon>
        <taxon>Fungi incertae sedis</taxon>
        <taxon>Mucoromycota</taxon>
        <taxon>Mucoromycotina</taxon>
        <taxon>Mucoromycetes</taxon>
        <taxon>Mucorales</taxon>
        <taxon>Syncephalastraceae</taxon>
        <taxon>Syncephalastrum</taxon>
    </lineage>
</organism>